<dbReference type="Bgee" id="ENSELUG00000028742">
    <property type="expression patterns" value="Expressed in spleen and 5 other cell types or tissues"/>
</dbReference>
<keyword evidence="4" id="KW-1185">Reference proteome</keyword>
<dbReference type="InterPro" id="IPR029526">
    <property type="entry name" value="PGBD"/>
</dbReference>
<dbReference type="Proteomes" id="UP000265140">
    <property type="component" value="Chromosome 17"/>
</dbReference>
<evidence type="ECO:0000313" key="3">
    <source>
        <dbReference type="Ensembl" id="ENSELUP00000046706.2"/>
    </source>
</evidence>
<organism evidence="3 4">
    <name type="scientific">Esox lucius</name>
    <name type="common">Northern pike</name>
    <dbReference type="NCBI Taxonomy" id="8010"/>
    <lineage>
        <taxon>Eukaryota</taxon>
        <taxon>Metazoa</taxon>
        <taxon>Chordata</taxon>
        <taxon>Craniata</taxon>
        <taxon>Vertebrata</taxon>
        <taxon>Euteleostomi</taxon>
        <taxon>Actinopterygii</taxon>
        <taxon>Neopterygii</taxon>
        <taxon>Teleostei</taxon>
        <taxon>Protacanthopterygii</taxon>
        <taxon>Esociformes</taxon>
        <taxon>Esocidae</taxon>
        <taxon>Esox</taxon>
    </lineage>
</organism>
<dbReference type="Ensembl" id="ENSELUT00000078935.2">
    <property type="protein sequence ID" value="ENSELUP00000046706.2"/>
    <property type="gene ID" value="ENSELUG00000028742.2"/>
</dbReference>
<evidence type="ECO:0000313" key="4">
    <source>
        <dbReference type="Proteomes" id="UP000265140"/>
    </source>
</evidence>
<dbReference type="PANTHER" id="PTHR46599">
    <property type="entry name" value="PIGGYBAC TRANSPOSABLE ELEMENT-DERIVED PROTEIN 4"/>
    <property type="match status" value="1"/>
</dbReference>
<feature type="compositionally biased region" description="Low complexity" evidence="1">
    <location>
        <begin position="95"/>
        <end position="115"/>
    </location>
</feature>
<sequence>MASGRGKQPQKVFVGVEAVLEEIERFSDTDPESDASYDLVREDAFIEGEDPDWIPPSHAERPRHSSLSSSTPVRPTPTATPIRGRGRGRGRARARASTSQRGRSAQPSSSSSSNEESWHTETDADEDPVLFPFAPKRPPGTQLIRNAKYSPLELFQLFFTMDVIDTIIRNTNAYAAKRAELGKKFMWIPHVLKEFLCYIGILIYMGLINAKHLVDYWSTKDIYSFPFPRFAMSRARFLSISWNLHLCNLQEDEDNTRKMGSPGYDRLFKIKPLYGSIVSACKTYFQPQRQLSVDERMVASKTSTKLFFLADSLSAYTWNFYVYESVIRLLDFSLLGQGYHIFMDNFYTSPTLFLDLLTKKTLACGTIRTNRIGFPKTKINDLSRKAKRGEIRWLRNGKLLFVKWMDTREVTMCSTIHTAYSNDTVNRRVKNADGVWGRESIPIPKAVLEYNKYMGGVDVSDALIGYYNVLHKTKKWYKNFFFHFIDIAVVNSFILHSELAKANNKTHLTQKMFREELISELVKYSTVPTESAACSTPSTETCLPEYFGSDATAGRRICVLCKMEDKKVKTLIFCLKCNVALCMVSTRNCFKRWHTEGHNTFE</sequence>
<reference evidence="3" key="3">
    <citation type="submission" date="2025-08" db="UniProtKB">
        <authorList>
            <consortium name="Ensembl"/>
        </authorList>
    </citation>
    <scope>IDENTIFICATION</scope>
</reference>
<dbReference type="GeneTree" id="ENSGT00940000163467"/>
<dbReference type="AlphaFoldDB" id="A0A6Q2X0X8"/>
<feature type="region of interest" description="Disordered" evidence="1">
    <location>
        <begin position="23"/>
        <end position="132"/>
    </location>
</feature>
<name>A0A6Q2X0X8_ESOLU</name>
<dbReference type="InParanoid" id="A0A6Q2X0X8"/>
<reference evidence="4" key="1">
    <citation type="journal article" date="2014" name="PLoS ONE">
        <title>The genome and linkage map of the northern pike (Esox lucius): conserved synteny revealed between the salmonid sister group and the Neoteleostei.</title>
        <authorList>
            <person name="Rondeau E.B."/>
            <person name="Minkley D.R."/>
            <person name="Leong J.S."/>
            <person name="Messmer A.M."/>
            <person name="Jantzen J.R."/>
            <person name="von Schalburg K.R."/>
            <person name="Lemon C."/>
            <person name="Bird N.H."/>
            <person name="Koop B.F."/>
        </authorList>
    </citation>
    <scope>NUCLEOTIDE SEQUENCE</scope>
</reference>
<dbReference type="Pfam" id="PF13843">
    <property type="entry name" value="DDE_Tnp_1_7"/>
    <property type="match status" value="1"/>
</dbReference>
<accession>A0A6Q2X0X8</accession>
<gene>
    <name evidence="3" type="primary">CNGA3</name>
</gene>
<evidence type="ECO:0000256" key="1">
    <source>
        <dbReference type="SAM" id="MobiDB-lite"/>
    </source>
</evidence>
<evidence type="ECO:0000259" key="2">
    <source>
        <dbReference type="Pfam" id="PF13843"/>
    </source>
</evidence>
<dbReference type="PANTHER" id="PTHR46599:SF3">
    <property type="entry name" value="PIGGYBAC TRANSPOSABLE ELEMENT-DERIVED PROTEIN 4"/>
    <property type="match status" value="1"/>
</dbReference>
<protein>
    <recommendedName>
        <fullName evidence="2">PiggyBac transposable element-derived protein domain-containing protein</fullName>
    </recommendedName>
</protein>
<proteinExistence type="predicted"/>
<reference evidence="3" key="2">
    <citation type="submission" date="2020-02" db="EMBL/GenBank/DDBJ databases">
        <title>Esox lucius (northern pike) genome, fEsoLuc1, primary haplotype.</title>
        <authorList>
            <person name="Myers G."/>
            <person name="Karagic N."/>
            <person name="Meyer A."/>
            <person name="Pippel M."/>
            <person name="Reichard M."/>
            <person name="Winkler S."/>
            <person name="Tracey A."/>
            <person name="Sims Y."/>
            <person name="Howe K."/>
            <person name="Rhie A."/>
            <person name="Formenti G."/>
            <person name="Durbin R."/>
            <person name="Fedrigo O."/>
            <person name="Jarvis E.D."/>
        </authorList>
    </citation>
    <scope>NUCLEOTIDE SEQUENCE [LARGE SCALE GENOMIC DNA]</scope>
</reference>
<feature type="domain" description="PiggyBac transposable element-derived protein" evidence="2">
    <location>
        <begin position="150"/>
        <end position="493"/>
    </location>
</feature>
<feature type="compositionally biased region" description="Basic residues" evidence="1">
    <location>
        <begin position="84"/>
        <end position="94"/>
    </location>
</feature>
<dbReference type="OMA" id="NCFLQWH"/>
<reference evidence="3" key="4">
    <citation type="submission" date="2025-09" db="UniProtKB">
        <authorList>
            <consortium name="Ensembl"/>
        </authorList>
    </citation>
    <scope>IDENTIFICATION</scope>
</reference>